<sequence length="49" mass="5752">MLLVSPKKYLKKVERWTTIMKLLWKGPLGVVKKTQSICSLPLRKLVDFH</sequence>
<organism evidence="1">
    <name type="scientific">Rhizophora mucronata</name>
    <name type="common">Asiatic mangrove</name>
    <dbReference type="NCBI Taxonomy" id="61149"/>
    <lineage>
        <taxon>Eukaryota</taxon>
        <taxon>Viridiplantae</taxon>
        <taxon>Streptophyta</taxon>
        <taxon>Embryophyta</taxon>
        <taxon>Tracheophyta</taxon>
        <taxon>Spermatophyta</taxon>
        <taxon>Magnoliopsida</taxon>
        <taxon>eudicotyledons</taxon>
        <taxon>Gunneridae</taxon>
        <taxon>Pentapetalae</taxon>
        <taxon>rosids</taxon>
        <taxon>fabids</taxon>
        <taxon>Malpighiales</taxon>
        <taxon>Rhizophoraceae</taxon>
        <taxon>Rhizophora</taxon>
    </lineage>
</organism>
<dbReference type="EMBL" id="GGEC01077469">
    <property type="protein sequence ID" value="MBX57953.1"/>
    <property type="molecule type" value="Transcribed_RNA"/>
</dbReference>
<reference evidence="1" key="1">
    <citation type="submission" date="2018-02" db="EMBL/GenBank/DDBJ databases">
        <title>Rhizophora mucronata_Transcriptome.</title>
        <authorList>
            <person name="Meera S.P."/>
            <person name="Sreeshan A."/>
            <person name="Augustine A."/>
        </authorList>
    </citation>
    <scope>NUCLEOTIDE SEQUENCE</scope>
    <source>
        <tissue evidence="1">Leaf</tissue>
    </source>
</reference>
<proteinExistence type="predicted"/>
<dbReference type="AlphaFoldDB" id="A0A2P2PTF8"/>
<protein>
    <submittedName>
        <fullName evidence="1">Uncharacterized protein</fullName>
    </submittedName>
</protein>
<accession>A0A2P2PTF8</accession>
<name>A0A2P2PTF8_RHIMU</name>
<evidence type="ECO:0000313" key="1">
    <source>
        <dbReference type="EMBL" id="MBX57953.1"/>
    </source>
</evidence>